<reference evidence="2 3" key="1">
    <citation type="submission" date="2020-01" db="EMBL/GenBank/DDBJ databases">
        <title>Genome analysis.</title>
        <authorList>
            <person name="Wu S."/>
            <person name="Wang G."/>
        </authorList>
    </citation>
    <scope>NUCLEOTIDE SEQUENCE [LARGE SCALE GENOMIC DNA]</scope>
    <source>
        <strain evidence="2 3">SYL130</strain>
    </source>
</reference>
<organism evidence="2 3">
    <name type="scientific">Sediminibacterium roseum</name>
    <dbReference type="NCBI Taxonomy" id="1978412"/>
    <lineage>
        <taxon>Bacteria</taxon>
        <taxon>Pseudomonadati</taxon>
        <taxon>Bacteroidota</taxon>
        <taxon>Chitinophagia</taxon>
        <taxon>Chitinophagales</taxon>
        <taxon>Chitinophagaceae</taxon>
        <taxon>Sediminibacterium</taxon>
    </lineage>
</organism>
<evidence type="ECO:0000313" key="2">
    <source>
        <dbReference type="EMBL" id="NCI50286.1"/>
    </source>
</evidence>
<comment type="similarity">
    <text evidence="1">Belongs to the UPF0102 family.</text>
</comment>
<accession>A0ABW9ZZG8</accession>
<evidence type="ECO:0000313" key="3">
    <source>
        <dbReference type="Proteomes" id="UP000753802"/>
    </source>
</evidence>
<dbReference type="Pfam" id="PF02021">
    <property type="entry name" value="UPF0102"/>
    <property type="match status" value="1"/>
</dbReference>
<evidence type="ECO:0000256" key="1">
    <source>
        <dbReference type="ARBA" id="ARBA00006738"/>
    </source>
</evidence>
<protein>
    <submittedName>
        <fullName evidence="2">Uncharacterized protein</fullName>
    </submittedName>
</protein>
<dbReference type="PANTHER" id="PTHR34039:SF1">
    <property type="entry name" value="UPF0102 PROTEIN YRAN"/>
    <property type="match status" value="1"/>
</dbReference>
<name>A0ABW9ZZG8_9BACT</name>
<dbReference type="EMBL" id="JAACJS010000012">
    <property type="protein sequence ID" value="NCI50286.1"/>
    <property type="molecule type" value="Genomic_DNA"/>
</dbReference>
<dbReference type="PANTHER" id="PTHR34039">
    <property type="entry name" value="UPF0102 PROTEIN YRAN"/>
    <property type="match status" value="1"/>
</dbReference>
<comment type="caution">
    <text evidence="2">The sequence shown here is derived from an EMBL/GenBank/DDBJ whole genome shotgun (WGS) entry which is preliminary data.</text>
</comment>
<keyword evidence="3" id="KW-1185">Reference proteome</keyword>
<gene>
    <name evidence="2" type="ORF">GWC95_10160</name>
</gene>
<proteinExistence type="inferred from homology"/>
<dbReference type="InterPro" id="IPR003509">
    <property type="entry name" value="UPF0102_YraN-like"/>
</dbReference>
<dbReference type="RefSeq" id="WP_161818590.1">
    <property type="nucleotide sequence ID" value="NZ_JAACJS010000012.1"/>
</dbReference>
<dbReference type="Proteomes" id="UP000753802">
    <property type="component" value="Unassembled WGS sequence"/>
</dbReference>
<dbReference type="Gene3D" id="3.40.1350.10">
    <property type="match status" value="1"/>
</dbReference>
<dbReference type="InterPro" id="IPR011335">
    <property type="entry name" value="Restrct_endonuc-II-like"/>
</dbReference>
<dbReference type="SUPFAM" id="SSF52980">
    <property type="entry name" value="Restriction endonuclease-like"/>
    <property type="match status" value="1"/>
</dbReference>
<sequence>MPWNQLIGTNGEMRVKEWLSSKGFRLHNLCWNCAYGEIDIIASFLDQLHFIAVTTKTFAQNGLPAEGITRKKMLSCKQAAQKYLERHPRWKKVIFDVMAVSPTENEQEIILLKDV</sequence>
<dbReference type="InterPro" id="IPR011856">
    <property type="entry name" value="tRNA_endonuc-like_dom_sf"/>
</dbReference>